<feature type="region of interest" description="Disordered" evidence="1">
    <location>
        <begin position="623"/>
        <end position="649"/>
    </location>
</feature>
<evidence type="ECO:0000256" key="1">
    <source>
        <dbReference type="SAM" id="MobiDB-lite"/>
    </source>
</evidence>
<dbReference type="Proteomes" id="UP001214415">
    <property type="component" value="Chromosome 1"/>
</dbReference>
<accession>A0AAF0EG42</accession>
<name>A0AAF0EG42_9BASI</name>
<dbReference type="InterPro" id="IPR012337">
    <property type="entry name" value="RNaseH-like_sf"/>
</dbReference>
<dbReference type="EMBL" id="CP119900">
    <property type="protein sequence ID" value="WFD22066.1"/>
    <property type="molecule type" value="Genomic_DNA"/>
</dbReference>
<feature type="region of interest" description="Disordered" evidence="1">
    <location>
        <begin position="368"/>
        <end position="395"/>
    </location>
</feature>
<organism evidence="2 3">
    <name type="scientific">Malassezia equina</name>
    <dbReference type="NCBI Taxonomy" id="1381935"/>
    <lineage>
        <taxon>Eukaryota</taxon>
        <taxon>Fungi</taxon>
        <taxon>Dikarya</taxon>
        <taxon>Basidiomycota</taxon>
        <taxon>Ustilaginomycotina</taxon>
        <taxon>Malasseziomycetes</taxon>
        <taxon>Malasseziales</taxon>
        <taxon>Malasseziaceae</taxon>
        <taxon>Malassezia</taxon>
    </lineage>
</organism>
<feature type="region of interest" description="Disordered" evidence="1">
    <location>
        <begin position="206"/>
        <end position="250"/>
    </location>
</feature>
<dbReference type="AlphaFoldDB" id="A0AAF0EG42"/>
<proteinExistence type="predicted"/>
<feature type="compositionally biased region" description="Basic and acidic residues" evidence="1">
    <location>
        <begin position="463"/>
        <end position="478"/>
    </location>
</feature>
<feature type="region of interest" description="Disordered" evidence="1">
    <location>
        <begin position="1"/>
        <end position="64"/>
    </location>
</feature>
<reference evidence="2" key="1">
    <citation type="submission" date="2023-03" db="EMBL/GenBank/DDBJ databases">
        <title>Mating type loci evolution in Malassezia.</title>
        <authorList>
            <person name="Coelho M.A."/>
        </authorList>
    </citation>
    <scope>NUCLEOTIDE SEQUENCE</scope>
    <source>
        <strain evidence="2">CBS 12830</strain>
    </source>
</reference>
<feature type="compositionally biased region" description="Acidic residues" evidence="1">
    <location>
        <begin position="52"/>
        <end position="61"/>
    </location>
</feature>
<keyword evidence="3" id="KW-1185">Reference proteome</keyword>
<evidence type="ECO:0000313" key="3">
    <source>
        <dbReference type="Proteomes" id="UP001214415"/>
    </source>
</evidence>
<dbReference type="SUPFAM" id="SSF53098">
    <property type="entry name" value="Ribonuclease H-like"/>
    <property type="match status" value="1"/>
</dbReference>
<dbReference type="GO" id="GO:0003676">
    <property type="term" value="F:nucleic acid binding"/>
    <property type="evidence" value="ECO:0007669"/>
    <property type="project" value="InterPro"/>
</dbReference>
<feature type="region of interest" description="Disordered" evidence="1">
    <location>
        <begin position="759"/>
        <end position="781"/>
    </location>
</feature>
<dbReference type="InterPro" id="IPR036397">
    <property type="entry name" value="RNaseH_sf"/>
</dbReference>
<feature type="compositionally biased region" description="Basic and acidic residues" evidence="1">
    <location>
        <begin position="209"/>
        <end position="218"/>
    </location>
</feature>
<feature type="compositionally biased region" description="Low complexity" evidence="1">
    <location>
        <begin position="41"/>
        <end position="51"/>
    </location>
</feature>
<feature type="compositionally biased region" description="Low complexity" evidence="1">
    <location>
        <begin position="632"/>
        <end position="642"/>
    </location>
</feature>
<sequence length="931" mass="101909">MAQPCVRLSQDQDTQARRPSAWPESEDDDSYAIPAPESDTDSMSPPMIPSDSEPEQADPDEEQSHAFQQFSSAYMSDHSCVGPVQALFVASATDPSGSSIAYGIYGGPFSMLNSAHILRGEDRLPAHMARRTPLTTKALVRRAELRGVIEALRQLAQSRQGHICAHVCVSSAYVAKAWGTWIPQWETHGWPGEDTEVRTRSHLLRMSPHSHEVPETPRRSRNYRMMESPSLPSSDSLTGTDSSTSTRRSTRRLVDEDLLRELAALRAELVRLDAQGKARVYLYQIESHHNPAVPMASQCVDGDAPPLEPDMAGTSASPRRRMPHTNTRRLEPMRVFGPVTPLAQESYAMASPLPEDAYLRSPHLARAKSPVAASPTMRPNNSRAGTPRSRTASPMTDIARPFSPSASSFVKASPLTVSQSKLPPMPSPAPLSQGPFDGLTPTMASVALPDESPNPPPLTMEALEEHNRQIGHERPDSRTRRRRARSTRSSVKSDNAQSIIQRLTPRFLRREPKNLAPAKSPMVEEATPAPTAASPRPRLRTVASQPALRTHTRETGAPLQSQATPVASPTFTVKPLLHPKRVGPSPPVHQPLSPDRQRRHEELARREQELARREVEMTRIRFEMEQQRQLDPSRSTSTAPRTASEEQSDWLWDATLRRTPRLPTASLPHEPKVPMGAAPLTNMQALGAPKSSGAPLSRGSQWVMYEERLPTSAASDTTSSRSETTSSLGLFVEKGFGQTAALPPSSPYARRTASNASSLLYTRGSNGPRGGDSMSGYTPSDASTEYDKDEICLFIKFSKTTLCVQVVPAITSLGALTQQIRDALMASNQPVDEVLARPFSETETKDFELYVKENEAFVPLANRADASSHAKDGTPLCSACDLQDGSILYVGFRAESQGAWVYSHTDAPGLPVVQEPSLEDDIDMVDEAPPA</sequence>
<protein>
    <submittedName>
        <fullName evidence="2">Uncharacterized protein</fullName>
    </submittedName>
</protein>
<dbReference type="Gene3D" id="3.30.420.10">
    <property type="entry name" value="Ribonuclease H-like superfamily/Ribonuclease H"/>
    <property type="match status" value="1"/>
</dbReference>
<gene>
    <name evidence="2" type="ORF">MEQU1_000728</name>
</gene>
<feature type="region of interest" description="Disordered" evidence="1">
    <location>
        <begin position="418"/>
        <end position="540"/>
    </location>
</feature>
<feature type="compositionally biased region" description="Low complexity" evidence="1">
    <location>
        <begin position="526"/>
        <end position="536"/>
    </location>
</feature>
<feature type="region of interest" description="Disordered" evidence="1">
    <location>
        <begin position="577"/>
        <end position="599"/>
    </location>
</feature>
<feature type="compositionally biased region" description="Polar residues" evidence="1">
    <location>
        <begin position="377"/>
        <end position="394"/>
    </location>
</feature>
<evidence type="ECO:0000313" key="2">
    <source>
        <dbReference type="EMBL" id="WFD22066.1"/>
    </source>
</evidence>
<feature type="compositionally biased region" description="Low complexity" evidence="1">
    <location>
        <begin position="228"/>
        <end position="247"/>
    </location>
</feature>
<feature type="compositionally biased region" description="Polar residues" evidence="1">
    <location>
        <begin position="492"/>
        <end position="501"/>
    </location>
</feature>